<dbReference type="Proteomes" id="UP000305539">
    <property type="component" value="Unassembled WGS sequence"/>
</dbReference>
<protein>
    <submittedName>
        <fullName evidence="1">Uncharacterized protein</fullName>
    </submittedName>
</protein>
<organism evidence="1 2">
    <name type="scientific">Trinickia terrae</name>
    <dbReference type="NCBI Taxonomy" id="2571161"/>
    <lineage>
        <taxon>Bacteria</taxon>
        <taxon>Pseudomonadati</taxon>
        <taxon>Pseudomonadota</taxon>
        <taxon>Betaproteobacteria</taxon>
        <taxon>Burkholderiales</taxon>
        <taxon>Burkholderiaceae</taxon>
        <taxon>Trinickia</taxon>
    </lineage>
</organism>
<reference evidence="1 2" key="1">
    <citation type="submission" date="2019-04" db="EMBL/GenBank/DDBJ databases">
        <title>Trinickia sp. 7GSK02, isolated from subtropical forest soil.</title>
        <authorList>
            <person name="Gao Z.-H."/>
            <person name="Qiu L.-H."/>
        </authorList>
    </citation>
    <scope>NUCLEOTIDE SEQUENCE [LARGE SCALE GENOMIC DNA]</scope>
    <source>
        <strain evidence="1 2">7GSK02</strain>
    </source>
</reference>
<sequence>MNANFFDDGFPPLTAEQIRDLAVAVREDFGCSLSRATFTDMLLNLLENVPGCESNEVPLSLIDSAWAEYARRDREA</sequence>
<dbReference type="EMBL" id="SWJE01000002">
    <property type="protein sequence ID" value="TKC91701.1"/>
    <property type="molecule type" value="Genomic_DNA"/>
</dbReference>
<evidence type="ECO:0000313" key="2">
    <source>
        <dbReference type="Proteomes" id="UP000305539"/>
    </source>
</evidence>
<name>A0A4U1IDI6_9BURK</name>
<keyword evidence="2" id="KW-1185">Reference proteome</keyword>
<proteinExistence type="predicted"/>
<comment type="caution">
    <text evidence="1">The sequence shown here is derived from an EMBL/GenBank/DDBJ whole genome shotgun (WGS) entry which is preliminary data.</text>
</comment>
<dbReference type="RefSeq" id="WP_136892737.1">
    <property type="nucleotide sequence ID" value="NZ_SWJE01000002.1"/>
</dbReference>
<evidence type="ECO:0000313" key="1">
    <source>
        <dbReference type="EMBL" id="TKC91701.1"/>
    </source>
</evidence>
<dbReference type="AlphaFoldDB" id="A0A4U1IDI6"/>
<accession>A0A4U1IDI6</accession>
<gene>
    <name evidence="1" type="ORF">FAZ69_04465</name>
</gene>
<dbReference type="OrthoDB" id="9113045at2"/>